<comment type="caution">
    <text evidence="1">The sequence shown here is derived from an EMBL/GenBank/DDBJ whole genome shotgun (WGS) entry which is preliminary data.</text>
</comment>
<dbReference type="Proteomes" id="UP000005546">
    <property type="component" value="Unassembled WGS sequence"/>
</dbReference>
<proteinExistence type="predicted"/>
<organism evidence="1 2">
    <name type="scientific">Paraprevotella xylaniphila YIT 11841</name>
    <dbReference type="NCBI Taxonomy" id="762982"/>
    <lineage>
        <taxon>Bacteria</taxon>
        <taxon>Pseudomonadati</taxon>
        <taxon>Bacteroidota</taxon>
        <taxon>Bacteroidia</taxon>
        <taxon>Bacteroidales</taxon>
        <taxon>Prevotellaceae</taxon>
        <taxon>Paraprevotella</taxon>
    </lineage>
</organism>
<dbReference type="AlphaFoldDB" id="F3QUB5"/>
<name>F3QUB5_9BACT</name>
<protein>
    <submittedName>
        <fullName evidence="1">Uncharacterized protein</fullName>
    </submittedName>
</protein>
<accession>F3QUB5</accession>
<dbReference type="HOGENOM" id="CLU_2790213_0_0_10"/>
<dbReference type="STRING" id="762982.HMPREF9442_01785"/>
<gene>
    <name evidence="1" type="ORF">HMPREF9442_01785</name>
</gene>
<keyword evidence="2" id="KW-1185">Reference proteome</keyword>
<dbReference type="EMBL" id="AFBR01000049">
    <property type="protein sequence ID" value="EGG53930.1"/>
    <property type="molecule type" value="Genomic_DNA"/>
</dbReference>
<sequence length="68" mass="7280">MARTDGSSAVIRMGKAYAGPEGKRLCSELTAGLGRAGALYIGKRRLHASCLGLIRISQVHSLVKIRQQ</sequence>
<evidence type="ECO:0000313" key="1">
    <source>
        <dbReference type="EMBL" id="EGG53930.1"/>
    </source>
</evidence>
<evidence type="ECO:0000313" key="2">
    <source>
        <dbReference type="Proteomes" id="UP000005546"/>
    </source>
</evidence>
<reference evidence="1 2" key="1">
    <citation type="submission" date="2011-02" db="EMBL/GenBank/DDBJ databases">
        <authorList>
            <person name="Weinstock G."/>
            <person name="Sodergren E."/>
            <person name="Clifton S."/>
            <person name="Fulton L."/>
            <person name="Fulton B."/>
            <person name="Courtney L."/>
            <person name="Fronick C."/>
            <person name="Harrison M."/>
            <person name="Strong C."/>
            <person name="Farmer C."/>
            <person name="Delahaunty K."/>
            <person name="Markovic C."/>
            <person name="Hall O."/>
            <person name="Minx P."/>
            <person name="Tomlinson C."/>
            <person name="Mitreva M."/>
            <person name="Hou S."/>
            <person name="Chen J."/>
            <person name="Wollam A."/>
            <person name="Pepin K.H."/>
            <person name="Johnson M."/>
            <person name="Bhonagiri V."/>
            <person name="Zhang X."/>
            <person name="Suruliraj S."/>
            <person name="Warren W."/>
            <person name="Chinwalla A."/>
            <person name="Mardis E.R."/>
            <person name="Wilson R.K."/>
        </authorList>
    </citation>
    <scope>NUCLEOTIDE SEQUENCE [LARGE SCALE GENOMIC DNA]</scope>
    <source>
        <strain evidence="1 2">YIT 11841</strain>
    </source>
</reference>